<gene>
    <name evidence="3" type="ORF">L21SP4_01859</name>
</gene>
<reference evidence="4" key="1">
    <citation type="submission" date="2015-02" db="EMBL/GenBank/DDBJ databases">
        <title>Description and complete genome sequence of the first cultured representative of the subdivision 5 of the Verrucomicrobia phylum.</title>
        <authorList>
            <person name="Spring S."/>
            <person name="Bunk B."/>
            <person name="Sproer C."/>
            <person name="Klenk H.-P."/>
        </authorList>
    </citation>
    <scope>NUCLEOTIDE SEQUENCE [LARGE SCALE GENOMIC DNA]</scope>
    <source>
        <strain evidence="4">L21-Fru-AB</strain>
    </source>
</reference>
<evidence type="ECO:0000313" key="3">
    <source>
        <dbReference type="EMBL" id="AKJ65096.1"/>
    </source>
</evidence>
<accession>A0A0G3EF61</accession>
<dbReference type="GO" id="GO:0016829">
    <property type="term" value="F:lyase activity"/>
    <property type="evidence" value="ECO:0007669"/>
    <property type="project" value="UniProtKB-UniRule"/>
</dbReference>
<dbReference type="OrthoDB" id="9765625at2"/>
<dbReference type="Gene3D" id="3.30.70.1380">
    <property type="entry name" value="Transcriptional regulatory protein pf0864 domain like"/>
    <property type="match status" value="1"/>
</dbReference>
<organism evidence="3 4">
    <name type="scientific">Kiritimatiella glycovorans</name>
    <dbReference type="NCBI Taxonomy" id="1307763"/>
    <lineage>
        <taxon>Bacteria</taxon>
        <taxon>Pseudomonadati</taxon>
        <taxon>Kiritimatiellota</taxon>
        <taxon>Kiritimatiellia</taxon>
        <taxon>Kiritimatiellales</taxon>
        <taxon>Kiritimatiellaceae</taxon>
        <taxon>Kiritimatiella</taxon>
    </lineage>
</organism>
<name>A0A0G3EF61_9BACT</name>
<dbReference type="InterPro" id="IPR002822">
    <property type="entry name" value="Ni_insertion"/>
</dbReference>
<dbReference type="PATRIC" id="fig|1609981.3.peg.1931"/>
<keyword evidence="2" id="KW-0456">Lyase</keyword>
<sequence>MKWLRFDSTGGASGDMILAALIDLGADAGRMQEALRSFAPDAFSIETSGEHRGGFRGRRVEVVVPDEHHAHRHLRHIREAAEGSDLPAPVREMTLKVFGTLAEAEAKVHGTTPEKIHFHEVGAVDAMVDIAGACWALHELGVEAVSAAPLPLGCGTIECAHGTMPCPAPATVELLQGMATVATEEPHELVTPTGAALLKTWTKSMPAPAGGRALRSGYGFGSRALENRPNLLRATLLEGSADSGRPDTCLVLESTLDDLTPELTAVLCDRLRDEALDVFCTPVQMKRGRPGVNVTVICRPEDRAACVGLLFRHSTTFGVRETEAKRHVLERERREAETPYGRIAIKIGRRGDEICSCTPELKDCEMRAAEHDVPVRTVYEAASAAARELADDG</sequence>
<dbReference type="RefSeq" id="WP_052882362.1">
    <property type="nucleotide sequence ID" value="NZ_CP010904.1"/>
</dbReference>
<proteinExistence type="inferred from homology"/>
<dbReference type="PANTHER" id="PTHR36566">
    <property type="entry name" value="NICKEL INSERTION PROTEIN-RELATED"/>
    <property type="match status" value="1"/>
</dbReference>
<dbReference type="KEGG" id="vbl:L21SP4_01859"/>
<evidence type="ECO:0000313" key="4">
    <source>
        <dbReference type="Proteomes" id="UP000035268"/>
    </source>
</evidence>
<dbReference type="Pfam" id="PF01969">
    <property type="entry name" value="Ni_insertion"/>
    <property type="match status" value="1"/>
</dbReference>
<dbReference type="AlphaFoldDB" id="A0A0G3EF61"/>
<comment type="similarity">
    <text evidence="2">Belongs to the LarC family.</text>
</comment>
<dbReference type="HAMAP" id="MF_01074">
    <property type="entry name" value="LarC"/>
    <property type="match status" value="1"/>
</dbReference>
<dbReference type="EMBL" id="CP010904">
    <property type="protein sequence ID" value="AKJ65096.1"/>
    <property type="molecule type" value="Genomic_DNA"/>
</dbReference>
<keyword evidence="4" id="KW-1185">Reference proteome</keyword>
<dbReference type="Proteomes" id="UP000035268">
    <property type="component" value="Chromosome"/>
</dbReference>
<reference evidence="3 4" key="2">
    <citation type="journal article" date="2016" name="ISME J.">
        <title>Characterization of the first cultured representative of Verrucomicrobia subdivision 5 indicates the proposal of a novel phylum.</title>
        <authorList>
            <person name="Spring S."/>
            <person name="Bunk B."/>
            <person name="Sproer C."/>
            <person name="Schumann P."/>
            <person name="Rohde M."/>
            <person name="Tindall B.J."/>
            <person name="Klenk H.P."/>
        </authorList>
    </citation>
    <scope>NUCLEOTIDE SEQUENCE [LARGE SCALE GENOMIC DNA]</scope>
    <source>
        <strain evidence="3 4">L21-Fru-AB</strain>
    </source>
</reference>
<dbReference type="PANTHER" id="PTHR36566:SF1">
    <property type="entry name" value="PYRIDINIUM-3,5-BISTHIOCARBOXYLIC ACID MONONUCLEOTIDE NICKEL INSERTION PROTEIN"/>
    <property type="match status" value="1"/>
</dbReference>
<evidence type="ECO:0000256" key="1">
    <source>
        <dbReference type="ARBA" id="ARBA00022596"/>
    </source>
</evidence>
<dbReference type="STRING" id="1307763.L21SP4_01859"/>
<dbReference type="GO" id="GO:0016151">
    <property type="term" value="F:nickel cation binding"/>
    <property type="evidence" value="ECO:0007669"/>
    <property type="project" value="UniProtKB-UniRule"/>
</dbReference>
<evidence type="ECO:0000256" key="2">
    <source>
        <dbReference type="HAMAP-Rule" id="MF_01074"/>
    </source>
</evidence>
<dbReference type="NCBIfam" id="TIGR00299">
    <property type="entry name" value="nickel pincer cofactor biosynthesis protein LarC"/>
    <property type="match status" value="1"/>
</dbReference>
<dbReference type="Gene3D" id="3.10.20.300">
    <property type="entry name" value="mk0293 like domain"/>
    <property type="match status" value="1"/>
</dbReference>
<keyword evidence="1 2" id="KW-0533">Nickel</keyword>
<protein>
    <recommendedName>
        <fullName evidence="2">Putative nickel insertion protein</fullName>
    </recommendedName>
</protein>